<proteinExistence type="predicted"/>
<protein>
    <recommendedName>
        <fullName evidence="2">Oxidoreductase-like domain-containing protein</fullName>
    </recommendedName>
</protein>
<feature type="domain" description="Oxidoreductase-like" evidence="2">
    <location>
        <begin position="56"/>
        <end position="81"/>
    </location>
</feature>
<comment type="caution">
    <text evidence="3">The sequence shown here is derived from an EMBL/GenBank/DDBJ whole genome shotgun (WGS) entry which is preliminary data.</text>
</comment>
<evidence type="ECO:0000259" key="2">
    <source>
        <dbReference type="Pfam" id="PF09791"/>
    </source>
</evidence>
<keyword evidence="4" id="KW-1185">Reference proteome</keyword>
<organism evidence="3 4">
    <name type="scientific">Laodelphax striatellus</name>
    <name type="common">Small brown planthopper</name>
    <name type="synonym">Delphax striatella</name>
    <dbReference type="NCBI Taxonomy" id="195883"/>
    <lineage>
        <taxon>Eukaryota</taxon>
        <taxon>Metazoa</taxon>
        <taxon>Ecdysozoa</taxon>
        <taxon>Arthropoda</taxon>
        <taxon>Hexapoda</taxon>
        <taxon>Insecta</taxon>
        <taxon>Pterygota</taxon>
        <taxon>Neoptera</taxon>
        <taxon>Paraneoptera</taxon>
        <taxon>Hemiptera</taxon>
        <taxon>Auchenorrhyncha</taxon>
        <taxon>Fulgoroidea</taxon>
        <taxon>Delphacidae</taxon>
        <taxon>Criomorphinae</taxon>
        <taxon>Laodelphax</taxon>
    </lineage>
</organism>
<sequence length="126" mass="13863">MAFIKCRATSRLPLFNSKELRKLKMILFSTASDGGSGGNRPSSGNGEGENGKSDFPDPPTNCCMSGCANCVYLEYAEQLTKIFKDSGEKSREIILSKISDPNMQAFLRTELQIMAMKDKHKSGDDK</sequence>
<evidence type="ECO:0000313" key="3">
    <source>
        <dbReference type="EMBL" id="RZF33226.1"/>
    </source>
</evidence>
<dbReference type="InterPro" id="IPR019180">
    <property type="entry name" value="Oxidoreductase-like_N"/>
</dbReference>
<dbReference type="AlphaFoldDB" id="A0A482WJ18"/>
<dbReference type="PANTHER" id="PTHR21193">
    <property type="entry name" value="OXIDOREDUCTASE-LIKE DOMAIN-CONTAINING PROTEIN 1"/>
    <property type="match status" value="1"/>
</dbReference>
<name>A0A482WJ18_LAOST</name>
<dbReference type="STRING" id="195883.A0A482WJ18"/>
<feature type="region of interest" description="Disordered" evidence="1">
    <location>
        <begin position="30"/>
        <end position="55"/>
    </location>
</feature>
<evidence type="ECO:0000256" key="1">
    <source>
        <dbReference type="SAM" id="MobiDB-lite"/>
    </source>
</evidence>
<dbReference type="Pfam" id="PF09791">
    <property type="entry name" value="Oxidored-like"/>
    <property type="match status" value="1"/>
</dbReference>
<accession>A0A482WJ18</accession>
<dbReference type="FunCoup" id="A0A482WJ18">
    <property type="interactions" value="20"/>
</dbReference>
<dbReference type="PANTHER" id="PTHR21193:SF3">
    <property type="entry name" value="OXIDOREDUCTASE-LIKE DOMAIN-CONTAINING PROTEIN 1"/>
    <property type="match status" value="1"/>
</dbReference>
<dbReference type="EMBL" id="QKKF02034557">
    <property type="protein sequence ID" value="RZF33226.1"/>
    <property type="molecule type" value="Genomic_DNA"/>
</dbReference>
<dbReference type="InParanoid" id="A0A482WJ18"/>
<dbReference type="OrthoDB" id="10064411at2759"/>
<evidence type="ECO:0000313" key="4">
    <source>
        <dbReference type="Proteomes" id="UP000291343"/>
    </source>
</evidence>
<gene>
    <name evidence="3" type="ORF">LSTR_LSTR014031</name>
</gene>
<dbReference type="GO" id="GO:0005739">
    <property type="term" value="C:mitochondrion"/>
    <property type="evidence" value="ECO:0007669"/>
    <property type="project" value="TreeGrafter"/>
</dbReference>
<dbReference type="InterPro" id="IPR039251">
    <property type="entry name" value="OXLD1"/>
</dbReference>
<reference evidence="3 4" key="1">
    <citation type="journal article" date="2017" name="Gigascience">
        <title>Genome sequence of the small brown planthopper, Laodelphax striatellus.</title>
        <authorList>
            <person name="Zhu J."/>
            <person name="Jiang F."/>
            <person name="Wang X."/>
            <person name="Yang P."/>
            <person name="Bao Y."/>
            <person name="Zhao W."/>
            <person name="Wang W."/>
            <person name="Lu H."/>
            <person name="Wang Q."/>
            <person name="Cui N."/>
            <person name="Li J."/>
            <person name="Chen X."/>
            <person name="Luo L."/>
            <person name="Yu J."/>
            <person name="Kang L."/>
            <person name="Cui F."/>
        </authorList>
    </citation>
    <scope>NUCLEOTIDE SEQUENCE [LARGE SCALE GENOMIC DNA]</scope>
    <source>
        <strain evidence="3">Lst14</strain>
    </source>
</reference>
<dbReference type="Proteomes" id="UP000291343">
    <property type="component" value="Unassembled WGS sequence"/>
</dbReference>